<accession>A0ACB9L2M8</accession>
<sequence length="344" mass="36035">MDGREASMVMPSGSSQYFLHKSGVSSAETSVSNTPIGFRALAPHDAHGQSNVRSNFSGIPFPADASLGNFTAHGSSMAGVPSSEPVKKKRGRPRKYGPNGKVPLGLLPKSLSTCPDPSPGSDPMSPKRSQGRPPGTGRKQRLAAMGGWMNNSAGQAFSPHVITVRAGEDVAAKVLSFSQQRPRAISILAGGGTVSAVTLRQPASVSDTITFEGRFEILCLSGSYLVAEDGGPRDRIGGVSVSLSSPDGNVIGGSVGMLIAASLVQVVVCSFIFGDPKIIAKNKQVDLGSPRVEKDSKPRNFEKSASKSNHSHHMYTPSATNVWPASRAIDMNNILHPNVDLTHG</sequence>
<comment type="caution">
    <text evidence="1">The sequence shown here is derived from an EMBL/GenBank/DDBJ whole genome shotgun (WGS) entry which is preliminary data.</text>
</comment>
<protein>
    <submittedName>
        <fullName evidence="1">Uncharacterized protein</fullName>
    </submittedName>
</protein>
<reference evidence="2" key="1">
    <citation type="journal article" date="2023" name="Front. Plant Sci.">
        <title>Chromosomal-level genome assembly of Melastoma candidum provides insights into trichome evolution.</title>
        <authorList>
            <person name="Zhong Y."/>
            <person name="Wu W."/>
            <person name="Sun C."/>
            <person name="Zou P."/>
            <person name="Liu Y."/>
            <person name="Dai S."/>
            <person name="Zhou R."/>
        </authorList>
    </citation>
    <scope>NUCLEOTIDE SEQUENCE [LARGE SCALE GENOMIC DNA]</scope>
</reference>
<evidence type="ECO:0000313" key="1">
    <source>
        <dbReference type="EMBL" id="KAI4303516.1"/>
    </source>
</evidence>
<keyword evidence="2" id="KW-1185">Reference proteome</keyword>
<gene>
    <name evidence="1" type="ORF">MLD38_039132</name>
</gene>
<proteinExistence type="predicted"/>
<organism evidence="1 2">
    <name type="scientific">Melastoma candidum</name>
    <dbReference type="NCBI Taxonomy" id="119954"/>
    <lineage>
        <taxon>Eukaryota</taxon>
        <taxon>Viridiplantae</taxon>
        <taxon>Streptophyta</taxon>
        <taxon>Embryophyta</taxon>
        <taxon>Tracheophyta</taxon>
        <taxon>Spermatophyta</taxon>
        <taxon>Magnoliopsida</taxon>
        <taxon>eudicotyledons</taxon>
        <taxon>Gunneridae</taxon>
        <taxon>Pentapetalae</taxon>
        <taxon>rosids</taxon>
        <taxon>malvids</taxon>
        <taxon>Myrtales</taxon>
        <taxon>Melastomataceae</taxon>
        <taxon>Melastomatoideae</taxon>
        <taxon>Melastomateae</taxon>
        <taxon>Melastoma</taxon>
    </lineage>
</organism>
<evidence type="ECO:0000313" key="2">
    <source>
        <dbReference type="Proteomes" id="UP001057402"/>
    </source>
</evidence>
<dbReference type="EMBL" id="CM042891">
    <property type="protein sequence ID" value="KAI4303516.1"/>
    <property type="molecule type" value="Genomic_DNA"/>
</dbReference>
<dbReference type="Proteomes" id="UP001057402">
    <property type="component" value="Chromosome 12"/>
</dbReference>
<name>A0ACB9L2M8_9MYRT</name>